<comment type="caution">
    <text evidence="2">The sequence shown here is derived from an EMBL/GenBank/DDBJ whole genome shotgun (WGS) entry which is preliminary data.</text>
</comment>
<evidence type="ECO:0000256" key="1">
    <source>
        <dbReference type="SAM" id="SignalP"/>
    </source>
</evidence>
<dbReference type="Proteomes" id="UP001054252">
    <property type="component" value="Unassembled WGS sequence"/>
</dbReference>
<name>A0AAV5M8W4_9ROSI</name>
<dbReference type="AlphaFoldDB" id="A0AAV5M8W4"/>
<dbReference type="EMBL" id="BPVZ01000199">
    <property type="protein sequence ID" value="GKV45887.1"/>
    <property type="molecule type" value="Genomic_DNA"/>
</dbReference>
<accession>A0AAV5M8W4</accession>
<keyword evidence="3" id="KW-1185">Reference proteome</keyword>
<proteinExistence type="predicted"/>
<sequence>MSQSIFMVILGACSPALAIRLHPWTSGFIHGYFHGYSRCLPSNTYHAARSVAIRLHPWLYPAQSMPSWLSVLIRLRVWPPVVSAVSGR</sequence>
<gene>
    <name evidence="2" type="ORF">SLEP1_g52915</name>
</gene>
<protein>
    <recommendedName>
        <fullName evidence="4">Secreted protein</fullName>
    </recommendedName>
</protein>
<keyword evidence="1" id="KW-0732">Signal</keyword>
<feature type="signal peptide" evidence="1">
    <location>
        <begin position="1"/>
        <end position="18"/>
    </location>
</feature>
<evidence type="ECO:0000313" key="3">
    <source>
        <dbReference type="Proteomes" id="UP001054252"/>
    </source>
</evidence>
<feature type="chain" id="PRO_5043899064" description="Secreted protein" evidence="1">
    <location>
        <begin position="19"/>
        <end position="88"/>
    </location>
</feature>
<reference evidence="2 3" key="1">
    <citation type="journal article" date="2021" name="Commun. Biol.">
        <title>The genome of Shorea leprosula (Dipterocarpaceae) highlights the ecological relevance of drought in aseasonal tropical rainforests.</title>
        <authorList>
            <person name="Ng K.K.S."/>
            <person name="Kobayashi M.J."/>
            <person name="Fawcett J.A."/>
            <person name="Hatakeyama M."/>
            <person name="Paape T."/>
            <person name="Ng C.H."/>
            <person name="Ang C.C."/>
            <person name="Tnah L.H."/>
            <person name="Lee C.T."/>
            <person name="Nishiyama T."/>
            <person name="Sese J."/>
            <person name="O'Brien M.J."/>
            <person name="Copetti D."/>
            <person name="Mohd Noor M.I."/>
            <person name="Ong R.C."/>
            <person name="Putra M."/>
            <person name="Sireger I.Z."/>
            <person name="Indrioko S."/>
            <person name="Kosugi Y."/>
            <person name="Izuno A."/>
            <person name="Isagi Y."/>
            <person name="Lee S.L."/>
            <person name="Shimizu K.K."/>
        </authorList>
    </citation>
    <scope>NUCLEOTIDE SEQUENCE [LARGE SCALE GENOMIC DNA]</scope>
    <source>
        <strain evidence="2">214</strain>
    </source>
</reference>
<organism evidence="2 3">
    <name type="scientific">Rubroshorea leprosula</name>
    <dbReference type="NCBI Taxonomy" id="152421"/>
    <lineage>
        <taxon>Eukaryota</taxon>
        <taxon>Viridiplantae</taxon>
        <taxon>Streptophyta</taxon>
        <taxon>Embryophyta</taxon>
        <taxon>Tracheophyta</taxon>
        <taxon>Spermatophyta</taxon>
        <taxon>Magnoliopsida</taxon>
        <taxon>eudicotyledons</taxon>
        <taxon>Gunneridae</taxon>
        <taxon>Pentapetalae</taxon>
        <taxon>rosids</taxon>
        <taxon>malvids</taxon>
        <taxon>Malvales</taxon>
        <taxon>Dipterocarpaceae</taxon>
        <taxon>Rubroshorea</taxon>
    </lineage>
</organism>
<evidence type="ECO:0008006" key="4">
    <source>
        <dbReference type="Google" id="ProtNLM"/>
    </source>
</evidence>
<evidence type="ECO:0000313" key="2">
    <source>
        <dbReference type="EMBL" id="GKV45887.1"/>
    </source>
</evidence>